<feature type="domain" description="RNA polymerase sigma-70 region 2" evidence="5">
    <location>
        <begin position="17"/>
        <end position="81"/>
    </location>
</feature>
<dbReference type="Proteomes" id="UP000444401">
    <property type="component" value="Unassembled WGS sequence"/>
</dbReference>
<evidence type="ECO:0000313" key="7">
    <source>
        <dbReference type="EMBL" id="MXO67408.1"/>
    </source>
</evidence>
<evidence type="ECO:0000256" key="4">
    <source>
        <dbReference type="ARBA" id="ARBA00023163"/>
    </source>
</evidence>
<protein>
    <submittedName>
        <fullName evidence="7">Sigma-70 family RNA polymerase sigma factor</fullName>
    </submittedName>
</protein>
<dbReference type="NCBIfam" id="TIGR02937">
    <property type="entry name" value="sigma70-ECF"/>
    <property type="match status" value="1"/>
</dbReference>
<dbReference type="InterPro" id="IPR013325">
    <property type="entry name" value="RNA_pol_sigma_r2"/>
</dbReference>
<dbReference type="InterPro" id="IPR013324">
    <property type="entry name" value="RNA_pol_sigma_r3/r4-like"/>
</dbReference>
<dbReference type="RefSeq" id="WP_160732069.1">
    <property type="nucleotide sequence ID" value="NZ_CP139719.1"/>
</dbReference>
<evidence type="ECO:0000259" key="5">
    <source>
        <dbReference type="Pfam" id="PF04542"/>
    </source>
</evidence>
<comment type="similarity">
    <text evidence="1">Belongs to the sigma-70 factor family. ECF subfamily.</text>
</comment>
<evidence type="ECO:0000256" key="3">
    <source>
        <dbReference type="ARBA" id="ARBA00023082"/>
    </source>
</evidence>
<organism evidence="7 8">
    <name type="scientific">Pelagerythrobacter marinus</name>
    <dbReference type="NCBI Taxonomy" id="538382"/>
    <lineage>
        <taxon>Bacteria</taxon>
        <taxon>Pseudomonadati</taxon>
        <taxon>Pseudomonadota</taxon>
        <taxon>Alphaproteobacteria</taxon>
        <taxon>Sphingomonadales</taxon>
        <taxon>Erythrobacteraceae</taxon>
        <taxon>Pelagerythrobacter</taxon>
    </lineage>
</organism>
<dbReference type="PANTHER" id="PTHR43133">
    <property type="entry name" value="RNA POLYMERASE ECF-TYPE SIGMA FACTO"/>
    <property type="match status" value="1"/>
</dbReference>
<dbReference type="SUPFAM" id="SSF88946">
    <property type="entry name" value="Sigma2 domain of RNA polymerase sigma factors"/>
    <property type="match status" value="1"/>
</dbReference>
<dbReference type="Gene3D" id="1.10.10.10">
    <property type="entry name" value="Winged helix-like DNA-binding domain superfamily/Winged helix DNA-binding domain"/>
    <property type="match status" value="1"/>
</dbReference>
<dbReference type="InterPro" id="IPR036388">
    <property type="entry name" value="WH-like_DNA-bd_sf"/>
</dbReference>
<evidence type="ECO:0000256" key="1">
    <source>
        <dbReference type="ARBA" id="ARBA00010641"/>
    </source>
</evidence>
<dbReference type="Gene3D" id="1.10.1740.10">
    <property type="match status" value="1"/>
</dbReference>
<sequence>MNAGLGASGAGREDEDLFRSYRLPLRAFFARRLDSLEEVDDHVQEVFCRLCTLEEGKRPENPQAYVFQVAANLLRDRARRAMTRDAFTRQYALDNKDQVEELSPDRVLQGKQAVRALRAALEELPERTRTVFLLHRFEGYKYREIARRLGISASSVEKHMMSAIRHVVERMGKTDGHD</sequence>
<dbReference type="CDD" id="cd06171">
    <property type="entry name" value="Sigma70_r4"/>
    <property type="match status" value="1"/>
</dbReference>
<dbReference type="SUPFAM" id="SSF88659">
    <property type="entry name" value="Sigma3 and sigma4 domains of RNA polymerase sigma factors"/>
    <property type="match status" value="1"/>
</dbReference>
<evidence type="ECO:0000259" key="6">
    <source>
        <dbReference type="Pfam" id="PF08281"/>
    </source>
</evidence>
<dbReference type="Pfam" id="PF08281">
    <property type="entry name" value="Sigma70_r4_2"/>
    <property type="match status" value="1"/>
</dbReference>
<proteinExistence type="inferred from homology"/>
<keyword evidence="8" id="KW-1185">Reference proteome</keyword>
<dbReference type="Pfam" id="PF04542">
    <property type="entry name" value="Sigma70_r2"/>
    <property type="match status" value="1"/>
</dbReference>
<accession>A0ABW9UUD6</accession>
<evidence type="ECO:0000256" key="2">
    <source>
        <dbReference type="ARBA" id="ARBA00023015"/>
    </source>
</evidence>
<dbReference type="InterPro" id="IPR007627">
    <property type="entry name" value="RNA_pol_sigma70_r2"/>
</dbReference>
<dbReference type="InterPro" id="IPR039425">
    <property type="entry name" value="RNA_pol_sigma-70-like"/>
</dbReference>
<dbReference type="InterPro" id="IPR013249">
    <property type="entry name" value="RNA_pol_sigma70_r4_t2"/>
</dbReference>
<keyword evidence="3" id="KW-0731">Sigma factor</keyword>
<reference evidence="7 8" key="1">
    <citation type="submission" date="2019-12" db="EMBL/GenBank/DDBJ databases">
        <title>Genomic-based taxomic classification of the family Erythrobacteraceae.</title>
        <authorList>
            <person name="Xu L."/>
        </authorList>
    </citation>
    <scope>NUCLEOTIDE SEQUENCE [LARGE SCALE GENOMIC DNA]</scope>
    <source>
        <strain evidence="7 8">H32</strain>
    </source>
</reference>
<evidence type="ECO:0000313" key="8">
    <source>
        <dbReference type="Proteomes" id="UP000444401"/>
    </source>
</evidence>
<dbReference type="InterPro" id="IPR014284">
    <property type="entry name" value="RNA_pol_sigma-70_dom"/>
</dbReference>
<gene>
    <name evidence="7" type="ORF">GRI72_01000</name>
</gene>
<keyword evidence="4" id="KW-0804">Transcription</keyword>
<feature type="domain" description="RNA polymerase sigma factor 70 region 4 type 2" evidence="6">
    <location>
        <begin position="115"/>
        <end position="166"/>
    </location>
</feature>
<dbReference type="PANTHER" id="PTHR43133:SF63">
    <property type="entry name" value="RNA POLYMERASE SIGMA FACTOR FECI-RELATED"/>
    <property type="match status" value="1"/>
</dbReference>
<dbReference type="EMBL" id="WTYO01000001">
    <property type="protein sequence ID" value="MXO67408.1"/>
    <property type="molecule type" value="Genomic_DNA"/>
</dbReference>
<comment type="caution">
    <text evidence="7">The sequence shown here is derived from an EMBL/GenBank/DDBJ whole genome shotgun (WGS) entry which is preliminary data.</text>
</comment>
<name>A0ABW9UUD6_9SPHN</name>
<keyword evidence="2" id="KW-0805">Transcription regulation</keyword>